<proteinExistence type="predicted"/>
<dbReference type="KEGG" id="nas:GCU68_18530"/>
<evidence type="ECO:0000313" key="1">
    <source>
        <dbReference type="EMBL" id="QFU84519.1"/>
    </source>
</evidence>
<dbReference type="GeneID" id="42303056"/>
<dbReference type="RefSeq" id="WP_152944029.1">
    <property type="nucleotide sequence ID" value="NZ_CP045489.1"/>
</dbReference>
<dbReference type="EMBL" id="CP045489">
    <property type="protein sequence ID" value="QFU84519.1"/>
    <property type="molecule type" value="Genomic_DNA"/>
</dbReference>
<protein>
    <submittedName>
        <fullName evidence="1">Uncharacterized protein</fullName>
    </submittedName>
</protein>
<dbReference type="PROSITE" id="PS51257">
    <property type="entry name" value="PROKAR_LIPOPROTEIN"/>
    <property type="match status" value="1"/>
</dbReference>
<evidence type="ECO:0000313" key="2">
    <source>
        <dbReference type="Proteomes" id="UP000326170"/>
    </source>
</evidence>
<keyword evidence="1" id="KW-0614">Plasmid</keyword>
<accession>A0A5P9P8P9</accession>
<dbReference type="AlphaFoldDB" id="A0A5P9P8P9"/>
<reference evidence="1 2" key="1">
    <citation type="journal article" date="2007" name="Int. J. Syst. Evol. Microbiol.">
        <title>Natronorubrum sulfidifaciens sp. nov., an extremely haloalkaliphilic archaeon isolated from Aiding salt lake in Xin-Jiang, China.</title>
        <authorList>
            <person name="Cui H.L."/>
            <person name="Tohty D."/>
            <person name="Liu H.C."/>
            <person name="Liu S.J."/>
            <person name="Oren A."/>
            <person name="Zhou P.J."/>
        </authorList>
    </citation>
    <scope>NUCLEOTIDE SEQUENCE [LARGE SCALE GENOMIC DNA]</scope>
    <source>
        <strain evidence="1 2">7-3</strain>
        <plasmid evidence="1">unnamed1</plasmid>
    </source>
</reference>
<keyword evidence="2" id="KW-1185">Reference proteome</keyword>
<name>A0A5P9P8P9_9EURY</name>
<organism evidence="1 2">
    <name type="scientific">Natronorubrum aibiense</name>
    <dbReference type="NCBI Taxonomy" id="348826"/>
    <lineage>
        <taxon>Archaea</taxon>
        <taxon>Methanobacteriati</taxon>
        <taxon>Methanobacteriota</taxon>
        <taxon>Stenosarchaea group</taxon>
        <taxon>Halobacteria</taxon>
        <taxon>Halobacteriales</taxon>
        <taxon>Natrialbaceae</taxon>
        <taxon>Natronorubrum</taxon>
    </lineage>
</organism>
<dbReference type="Proteomes" id="UP000326170">
    <property type="component" value="Plasmid unnamed1"/>
</dbReference>
<geneLocation type="plasmid" evidence="1 2">
    <name>unnamed1</name>
</geneLocation>
<sequence length="154" mass="17614">MLSRRATLPLLAGTLSGCTASVLSNRHPRLNCIELINLDTQAHTVRLRVEYENEEILSDSYTIDGREEDGRAQQRWIPQEWPDETGPFRVHFRMNTHSEWVTIESEEELGEYAIQIAYRIDSDGHGIPFWETRDADDDVRGCSESLANPIEIDG</sequence>
<dbReference type="OrthoDB" id="187303at2157"/>
<gene>
    <name evidence="1" type="ORF">GCU68_18530</name>
</gene>